<reference evidence="1" key="2">
    <citation type="submission" date="2019-01" db="EMBL/GenBank/DDBJ databases">
        <authorList>
            <consortium name="NCBI Pathogen Detection Project"/>
        </authorList>
    </citation>
    <scope>NUCLEOTIDE SEQUENCE</scope>
    <source>
        <strain evidence="1">BCW_3452</strain>
    </source>
</reference>
<organism evidence="1">
    <name type="scientific">Vibrio vulnificus</name>
    <dbReference type="NCBI Taxonomy" id="672"/>
    <lineage>
        <taxon>Bacteria</taxon>
        <taxon>Pseudomonadati</taxon>
        <taxon>Pseudomonadota</taxon>
        <taxon>Gammaproteobacteria</taxon>
        <taxon>Vibrionales</taxon>
        <taxon>Vibrionaceae</taxon>
        <taxon>Vibrio</taxon>
    </lineage>
</organism>
<dbReference type="EMBL" id="DACRBY010000001">
    <property type="protein sequence ID" value="HAS8538247.1"/>
    <property type="molecule type" value="Genomic_DNA"/>
</dbReference>
<accession>A0A8H9K6X0</accession>
<dbReference type="AlphaFoldDB" id="A0A8H9K6X0"/>
<sequence>MQPTSLVDVKKQSQHVCDWASRFFKDKMCFSNAVNMSEIDDCDVVVGYLYSSQTNEWIEHAWNAKGDVHLDLTIDLFVSDFKYGIDKHHQLIRLSTEQVQSLMTNFGGIHHGALIQAGLLPSP</sequence>
<protein>
    <submittedName>
        <fullName evidence="1">Uncharacterized protein</fullName>
    </submittedName>
</protein>
<gene>
    <name evidence="1" type="ORF">I7730_00340</name>
</gene>
<proteinExistence type="predicted"/>
<evidence type="ECO:0000313" key="1">
    <source>
        <dbReference type="EMBL" id="HAS8538247.1"/>
    </source>
</evidence>
<reference evidence="1" key="1">
    <citation type="journal article" date="2018" name="Genome Biol.">
        <title>SKESA: strategic k-mer extension for scrupulous assemblies.</title>
        <authorList>
            <person name="Souvorov A."/>
            <person name="Agarwala R."/>
            <person name="Lipman D.J."/>
        </authorList>
    </citation>
    <scope>NUCLEOTIDE SEQUENCE</scope>
    <source>
        <strain evidence="1">BCW_3452</strain>
    </source>
</reference>
<name>A0A8H9K6X0_VIBVL</name>
<dbReference type="Proteomes" id="UP000863257">
    <property type="component" value="Unassembled WGS sequence"/>
</dbReference>
<comment type="caution">
    <text evidence="1">The sequence shown here is derived from an EMBL/GenBank/DDBJ whole genome shotgun (WGS) entry which is preliminary data.</text>
</comment>